<evidence type="ECO:0000256" key="3">
    <source>
        <dbReference type="ARBA" id="ARBA00022475"/>
    </source>
</evidence>
<feature type="domain" description="Cation/H+ exchanger transmembrane" evidence="11">
    <location>
        <begin position="13"/>
        <end position="416"/>
    </location>
</feature>
<evidence type="ECO:0000256" key="2">
    <source>
        <dbReference type="ARBA" id="ARBA00022448"/>
    </source>
</evidence>
<reference evidence="12 13" key="1">
    <citation type="submission" date="2019-12" db="EMBL/GenBank/DDBJ databases">
        <title>Lactobacillus hilgardii FLUB.</title>
        <authorList>
            <person name="Gustaw K."/>
        </authorList>
    </citation>
    <scope>NUCLEOTIDE SEQUENCE [LARGE SCALE GENOMIC DNA]</scope>
    <source>
        <strain evidence="12 13">FLUB</strain>
    </source>
</reference>
<dbReference type="GO" id="GO:0098719">
    <property type="term" value="P:sodium ion import across plasma membrane"/>
    <property type="evidence" value="ECO:0007669"/>
    <property type="project" value="TreeGrafter"/>
</dbReference>
<evidence type="ECO:0000313" key="13">
    <source>
        <dbReference type="Proteomes" id="UP000465035"/>
    </source>
</evidence>
<dbReference type="Pfam" id="PF00999">
    <property type="entry name" value="Na_H_Exchanger"/>
    <property type="match status" value="1"/>
</dbReference>
<dbReference type="GO" id="GO:0015386">
    <property type="term" value="F:potassium:proton antiporter activity"/>
    <property type="evidence" value="ECO:0007669"/>
    <property type="project" value="TreeGrafter"/>
</dbReference>
<keyword evidence="5 10" id="KW-1133">Transmembrane helix</keyword>
<dbReference type="EMBL" id="CP047121">
    <property type="protein sequence ID" value="QHB52315.1"/>
    <property type="molecule type" value="Genomic_DNA"/>
</dbReference>
<dbReference type="GeneID" id="69058501"/>
<dbReference type="GO" id="GO:0005886">
    <property type="term" value="C:plasma membrane"/>
    <property type="evidence" value="ECO:0007669"/>
    <property type="project" value="UniProtKB-SubCell"/>
</dbReference>
<evidence type="ECO:0000313" key="12">
    <source>
        <dbReference type="EMBL" id="QHB52315.1"/>
    </source>
</evidence>
<keyword evidence="2" id="KW-0813">Transport</keyword>
<evidence type="ECO:0000256" key="4">
    <source>
        <dbReference type="ARBA" id="ARBA00022692"/>
    </source>
</evidence>
<feature type="transmembrane region" description="Helical" evidence="10">
    <location>
        <begin position="357"/>
        <end position="381"/>
    </location>
</feature>
<accession>A0A6P1E9L8</accession>
<feature type="transmembrane region" description="Helical" evidence="10">
    <location>
        <begin position="276"/>
        <end position="297"/>
    </location>
</feature>
<sequence length="708" mass="79285">MHILEAVILLMTLVVISNVIDHFIPAIPVSLIQVALGLGLALVLHISIPLETDWFLLLFVAPLLFNDGRRFPKKELWKLRGPILANAIILVFLTTLLGGLLFHALIPAMPFSVSFALAAILSPTDPVAVQSISQRANLPEAVLHIVSGESLINDASGLIAFKYAIAATVTGVFSIKAAAIDFFYISIMGFASGVIVIAIILMVENWLYRQGINDVIFSTVLRVTTPFVVYLITEELFHASGVIAVVAAGIVFHFYGTAPDRSQPELTLVSEKTWDIIIYTLNGIVFLILGIELPIATTNVIENDKINTFAAFGISFVAWLILLAIRVIWIYGYQFVSGLRTRKRHGETKNQMHSFKAALLAGLSGVRGAVTMAGVLSIPVAVSTGQPFPSRSLALFVAASVIIISLVVATIMLPLISENKAPLLTRANFAGDDDLDAAAADEDDGSHYISDDEAQLYIMKLAVQRIEEERRPNNQKEAYDLILDYQFLIRRLELKLQNKKEMDSIIADELAIRRVALRGERSAIQRLFDAKEISRETFLVANERLQRLERRMIHSIGKRTRMGRGSIQQMVRLKNKVSLWRIQRKSKDDITDELALVQREQAKGAIKELSSYFARDDIDNNRFDSQSVYHLIIHYRNQIELAKEHSKRQIKDHTMQYQHLRIKALAAEREGVQVLLEQGHIDWAMAAHLRQYINYSETVLIMDYQNAD</sequence>
<feature type="transmembrane region" description="Helical" evidence="10">
    <location>
        <begin position="6"/>
        <end position="24"/>
    </location>
</feature>
<keyword evidence="3" id="KW-1003">Cell membrane</keyword>
<evidence type="ECO:0000256" key="6">
    <source>
        <dbReference type="ARBA" id="ARBA00023053"/>
    </source>
</evidence>
<dbReference type="Gene3D" id="6.10.140.1330">
    <property type="match status" value="1"/>
</dbReference>
<evidence type="ECO:0000256" key="8">
    <source>
        <dbReference type="ARBA" id="ARBA00023136"/>
    </source>
</evidence>
<keyword evidence="7" id="KW-0406">Ion transport</keyword>
<gene>
    <name evidence="12" type="ORF">GQR93_08995</name>
</gene>
<keyword evidence="9" id="KW-0739">Sodium transport</keyword>
<feature type="transmembrane region" description="Helical" evidence="10">
    <location>
        <begin position="83"/>
        <end position="106"/>
    </location>
</feature>
<evidence type="ECO:0000256" key="9">
    <source>
        <dbReference type="ARBA" id="ARBA00023201"/>
    </source>
</evidence>
<proteinExistence type="predicted"/>
<dbReference type="InterPro" id="IPR018422">
    <property type="entry name" value="Cation/H_exchanger_CPA1"/>
</dbReference>
<keyword evidence="4 10" id="KW-0812">Transmembrane</keyword>
<dbReference type="SMR" id="A0A6P1E9L8"/>
<dbReference type="RefSeq" id="WP_159298746.1">
    <property type="nucleotide sequence ID" value="NZ_CP047121.1"/>
</dbReference>
<feature type="transmembrane region" description="Helical" evidence="10">
    <location>
        <begin position="393"/>
        <end position="416"/>
    </location>
</feature>
<evidence type="ECO:0000256" key="10">
    <source>
        <dbReference type="SAM" id="Phobius"/>
    </source>
</evidence>
<feature type="transmembrane region" description="Helical" evidence="10">
    <location>
        <begin position="182"/>
        <end position="203"/>
    </location>
</feature>
<dbReference type="PANTHER" id="PTHR10110:SF86">
    <property type="entry name" value="SODIUM_HYDROGEN EXCHANGER 7"/>
    <property type="match status" value="1"/>
</dbReference>
<feature type="transmembrane region" description="Helical" evidence="10">
    <location>
        <begin position="309"/>
        <end position="336"/>
    </location>
</feature>
<name>A0A6P1E9L8_LENHI</name>
<dbReference type="Proteomes" id="UP000465035">
    <property type="component" value="Chromosome"/>
</dbReference>
<dbReference type="GO" id="GO:0051453">
    <property type="term" value="P:regulation of intracellular pH"/>
    <property type="evidence" value="ECO:0007669"/>
    <property type="project" value="TreeGrafter"/>
</dbReference>
<evidence type="ECO:0000256" key="1">
    <source>
        <dbReference type="ARBA" id="ARBA00004651"/>
    </source>
</evidence>
<comment type="subcellular location">
    <subcellularLocation>
        <location evidence="1">Cell membrane</location>
        <topology evidence="1">Multi-pass membrane protein</topology>
    </subcellularLocation>
</comment>
<dbReference type="AlphaFoldDB" id="A0A6P1E9L8"/>
<keyword evidence="6" id="KW-0915">Sodium</keyword>
<feature type="transmembrane region" description="Helical" evidence="10">
    <location>
        <begin position="238"/>
        <end position="255"/>
    </location>
</feature>
<dbReference type="GO" id="GO:0015385">
    <property type="term" value="F:sodium:proton antiporter activity"/>
    <property type="evidence" value="ECO:0007669"/>
    <property type="project" value="InterPro"/>
</dbReference>
<evidence type="ECO:0000259" key="11">
    <source>
        <dbReference type="Pfam" id="PF00999"/>
    </source>
</evidence>
<keyword evidence="8 10" id="KW-0472">Membrane</keyword>
<protein>
    <submittedName>
        <fullName evidence="12">Sodium:proton antiporter</fullName>
    </submittedName>
</protein>
<evidence type="ECO:0000256" key="7">
    <source>
        <dbReference type="ARBA" id="ARBA00023065"/>
    </source>
</evidence>
<dbReference type="PANTHER" id="PTHR10110">
    <property type="entry name" value="SODIUM/HYDROGEN EXCHANGER"/>
    <property type="match status" value="1"/>
</dbReference>
<organism evidence="12 13">
    <name type="scientific">Lentilactobacillus hilgardii</name>
    <name type="common">Lactobacillus hilgardii</name>
    <dbReference type="NCBI Taxonomy" id="1588"/>
    <lineage>
        <taxon>Bacteria</taxon>
        <taxon>Bacillati</taxon>
        <taxon>Bacillota</taxon>
        <taxon>Bacilli</taxon>
        <taxon>Lactobacillales</taxon>
        <taxon>Lactobacillaceae</taxon>
        <taxon>Lentilactobacillus</taxon>
    </lineage>
</organism>
<dbReference type="InterPro" id="IPR006153">
    <property type="entry name" value="Cation/H_exchanger_TM"/>
</dbReference>
<evidence type="ECO:0000256" key="5">
    <source>
        <dbReference type="ARBA" id="ARBA00022989"/>
    </source>
</evidence>